<dbReference type="Pfam" id="PF12900">
    <property type="entry name" value="Pyridox_ox_2"/>
    <property type="match status" value="1"/>
</dbReference>
<dbReference type="EMBL" id="CP029190">
    <property type="protein sequence ID" value="QES47053.1"/>
    <property type="molecule type" value="Genomic_DNA"/>
</dbReference>
<dbReference type="Gene3D" id="2.30.110.10">
    <property type="entry name" value="Electron Transport, Fmn-binding Protein, Chain A"/>
    <property type="match status" value="1"/>
</dbReference>
<dbReference type="SUPFAM" id="SSF50475">
    <property type="entry name" value="FMN-binding split barrel"/>
    <property type="match status" value="1"/>
</dbReference>
<dbReference type="InterPro" id="IPR012349">
    <property type="entry name" value="Split_barrel_FMN-bd"/>
</dbReference>
<name>A0A5P2CX97_STRVZ</name>
<dbReference type="AlphaFoldDB" id="A0A5P2CX97"/>
<reference evidence="1 2" key="1">
    <citation type="submission" date="2018-05" db="EMBL/GenBank/DDBJ databases">
        <title>Streptomyces venezuelae.</title>
        <authorList>
            <person name="Kim W."/>
            <person name="Lee N."/>
            <person name="Cho B.-K."/>
        </authorList>
    </citation>
    <scope>NUCLEOTIDE SEQUENCE [LARGE SCALE GENOMIC DNA]</scope>
    <source>
        <strain evidence="1 2">ATCC 21782</strain>
    </source>
</reference>
<protein>
    <submittedName>
        <fullName evidence="1">Pyridoxamine 5'-phosphate oxidase</fullName>
    </submittedName>
</protein>
<evidence type="ECO:0000313" key="2">
    <source>
        <dbReference type="Proteomes" id="UP000325211"/>
    </source>
</evidence>
<proteinExistence type="predicted"/>
<dbReference type="InterPro" id="IPR024747">
    <property type="entry name" value="Pyridox_Oxase-rel"/>
</dbReference>
<dbReference type="OrthoDB" id="3212118at2"/>
<accession>A0A5P2CX97</accession>
<dbReference type="RefSeq" id="WP_150205927.1">
    <property type="nucleotide sequence ID" value="NZ_CP029190.1"/>
</dbReference>
<gene>
    <name evidence="1" type="ORF">DEJ50_03490</name>
</gene>
<sequence length="152" mass="15895">MHSSQPPGGAGAHAAPEVPGRRVELAAEEAWELLGSVRVGRIVFTRHALPAVCPVDHLLDAGDIIIRPDEGATRTALTGVEEGAGVVVAYEADTIDPETHAGWSVVATGYATVVTDPDELERYAHLLRPRGDGTSSGAIRITPGLVTGFRLS</sequence>
<dbReference type="Proteomes" id="UP000325211">
    <property type="component" value="Chromosome"/>
</dbReference>
<organism evidence="1 2">
    <name type="scientific">Streptomyces venezuelae</name>
    <dbReference type="NCBI Taxonomy" id="54571"/>
    <lineage>
        <taxon>Bacteria</taxon>
        <taxon>Bacillati</taxon>
        <taxon>Actinomycetota</taxon>
        <taxon>Actinomycetes</taxon>
        <taxon>Kitasatosporales</taxon>
        <taxon>Streptomycetaceae</taxon>
        <taxon>Streptomyces</taxon>
    </lineage>
</organism>
<evidence type="ECO:0000313" key="1">
    <source>
        <dbReference type="EMBL" id="QES47053.1"/>
    </source>
</evidence>